<evidence type="ECO:0000313" key="8">
    <source>
        <dbReference type="EMBL" id="GBP79989.1"/>
    </source>
</evidence>
<dbReference type="PANTHER" id="PTHR23061:SF12">
    <property type="entry name" value="DNA POLYMERASE ALPHA SUBUNIT B"/>
    <property type="match status" value="1"/>
</dbReference>
<evidence type="ECO:0000256" key="1">
    <source>
        <dbReference type="ARBA" id="ARBA00004123"/>
    </source>
</evidence>
<dbReference type="Gene3D" id="3.60.21.60">
    <property type="match status" value="2"/>
</dbReference>
<keyword evidence="9" id="KW-1185">Reference proteome</keyword>
<comment type="subcellular location">
    <subcellularLocation>
        <location evidence="1">Nucleus</location>
    </subcellularLocation>
</comment>
<dbReference type="AlphaFoldDB" id="A0A4C1YZE2"/>
<evidence type="ECO:0000259" key="6">
    <source>
        <dbReference type="Pfam" id="PF04042"/>
    </source>
</evidence>
<keyword evidence="4" id="KW-0235">DNA replication</keyword>
<dbReference type="InterPro" id="IPR054300">
    <property type="entry name" value="OB_DPOA2"/>
</dbReference>
<dbReference type="OrthoDB" id="336885at2759"/>
<feature type="domain" description="DNA polymerase alpha/delta/epsilon subunit B" evidence="6">
    <location>
        <begin position="157"/>
        <end position="359"/>
    </location>
</feature>
<dbReference type="Pfam" id="PF04042">
    <property type="entry name" value="DNA_pol_E_B"/>
    <property type="match status" value="1"/>
</dbReference>
<protein>
    <recommendedName>
        <fullName evidence="3">DNA polymerase alpha subunit B</fullName>
    </recommendedName>
</protein>
<proteinExistence type="inferred from homology"/>
<accession>A0A4C1YZE2</accession>
<gene>
    <name evidence="8" type="primary">Pola2</name>
    <name evidence="8" type="ORF">EVAR_77445_1</name>
</gene>
<dbReference type="GO" id="GO:0006270">
    <property type="term" value="P:DNA replication initiation"/>
    <property type="evidence" value="ECO:0007669"/>
    <property type="project" value="TreeGrafter"/>
</dbReference>
<evidence type="ECO:0000256" key="5">
    <source>
        <dbReference type="ARBA" id="ARBA00023242"/>
    </source>
</evidence>
<dbReference type="GO" id="GO:0005658">
    <property type="term" value="C:alpha DNA polymerase:primase complex"/>
    <property type="evidence" value="ECO:0007669"/>
    <property type="project" value="TreeGrafter"/>
</dbReference>
<evidence type="ECO:0000256" key="2">
    <source>
        <dbReference type="ARBA" id="ARBA00007299"/>
    </source>
</evidence>
<reference evidence="8 9" key="1">
    <citation type="journal article" date="2019" name="Commun. Biol.">
        <title>The bagworm genome reveals a unique fibroin gene that provides high tensile strength.</title>
        <authorList>
            <person name="Kono N."/>
            <person name="Nakamura H."/>
            <person name="Ohtoshi R."/>
            <person name="Tomita M."/>
            <person name="Numata K."/>
            <person name="Arakawa K."/>
        </authorList>
    </citation>
    <scope>NUCLEOTIDE SEQUENCE [LARGE SCALE GENOMIC DNA]</scope>
</reference>
<dbReference type="Proteomes" id="UP000299102">
    <property type="component" value="Unassembled WGS sequence"/>
</dbReference>
<evidence type="ECO:0000256" key="4">
    <source>
        <dbReference type="ARBA" id="ARBA00022705"/>
    </source>
</evidence>
<dbReference type="Pfam" id="PF22062">
    <property type="entry name" value="OB_DPOA2"/>
    <property type="match status" value="1"/>
</dbReference>
<evidence type="ECO:0000313" key="9">
    <source>
        <dbReference type="Proteomes" id="UP000299102"/>
    </source>
</evidence>
<keyword evidence="5" id="KW-0539">Nucleus</keyword>
<comment type="similarity">
    <text evidence="2">Belongs to the DNA polymerase alpha subunit B family.</text>
</comment>
<evidence type="ECO:0000259" key="7">
    <source>
        <dbReference type="Pfam" id="PF22062"/>
    </source>
</evidence>
<dbReference type="InterPro" id="IPR007185">
    <property type="entry name" value="DNA_pol_a/d/e_bsu"/>
</dbReference>
<dbReference type="PANTHER" id="PTHR23061">
    <property type="entry name" value="DNA POLYMERASE 2 ALPHA 70 KDA SUBUNIT"/>
    <property type="match status" value="1"/>
</dbReference>
<dbReference type="EMBL" id="BGZK01001441">
    <property type="protein sequence ID" value="GBP79989.1"/>
    <property type="molecule type" value="Genomic_DNA"/>
</dbReference>
<organism evidence="8 9">
    <name type="scientific">Eumeta variegata</name>
    <name type="common">Bagworm moth</name>
    <name type="synonym">Eumeta japonica</name>
    <dbReference type="NCBI Taxonomy" id="151549"/>
    <lineage>
        <taxon>Eukaryota</taxon>
        <taxon>Metazoa</taxon>
        <taxon>Ecdysozoa</taxon>
        <taxon>Arthropoda</taxon>
        <taxon>Hexapoda</taxon>
        <taxon>Insecta</taxon>
        <taxon>Pterygota</taxon>
        <taxon>Neoptera</taxon>
        <taxon>Endopterygota</taxon>
        <taxon>Lepidoptera</taxon>
        <taxon>Glossata</taxon>
        <taxon>Ditrysia</taxon>
        <taxon>Tineoidea</taxon>
        <taxon>Psychidae</taxon>
        <taxon>Oiketicinae</taxon>
        <taxon>Eumeta</taxon>
    </lineage>
</organism>
<sequence>MVNLNIEQVPNHDGDVFSKAMFGFELLHEKASIFDNHISYLSQCITKKAAITEITSVRNKAQNEVFVCGRVDCDADARLQPKCVMLQGCWQRSLSQNVPLDLDRTKQYSLFPGQVVVVSGTNPRGEKFIVQEVYSDASLPIPELDNTKIFKGAMSLVVASGPYTISDNLSYEPLKDLLSYIAKHKPDVVIMTGPFLDSDHQSVQSNKMTDTFKIFFDKLLDSIAEVINLSPWTRIYITASSKDAFHLNIYPTPAYNSRRKHPNIHFIPDPCTLNFNGLLIGITSTDILMHISQEEISYGAGGDKLSRLAGHVLNQQSYYPLWPPPANLPVDTTLWAAHAHFSHTPHLLILPSNFRYFIKEVKGSVVINPERLTKGIGGGTFARIQLKMDEDTTQITKSIAAQIIRI</sequence>
<dbReference type="PIRSF" id="PIRSF018300">
    <property type="entry name" value="DNA_pol_alph_2"/>
    <property type="match status" value="1"/>
</dbReference>
<dbReference type="STRING" id="151549.A0A4C1YZE2"/>
<name>A0A4C1YZE2_EUMVA</name>
<evidence type="ECO:0000256" key="3">
    <source>
        <dbReference type="ARBA" id="ARBA00018596"/>
    </source>
</evidence>
<comment type="caution">
    <text evidence="8">The sequence shown here is derived from an EMBL/GenBank/DDBJ whole genome shotgun (WGS) entry which is preliminary data.</text>
</comment>
<dbReference type="GO" id="GO:0003677">
    <property type="term" value="F:DNA binding"/>
    <property type="evidence" value="ECO:0007669"/>
    <property type="project" value="InterPro"/>
</dbReference>
<dbReference type="InterPro" id="IPR016722">
    <property type="entry name" value="DNA_pol_alpha_bsu"/>
</dbReference>
<feature type="domain" description="DNA polymerase alpha subunit B OB" evidence="7">
    <location>
        <begin position="33"/>
        <end position="134"/>
    </location>
</feature>